<evidence type="ECO:0000259" key="1">
    <source>
        <dbReference type="Pfam" id="PF02627"/>
    </source>
</evidence>
<proteinExistence type="predicted"/>
<reference evidence="2 3" key="1">
    <citation type="submission" date="2016-01" db="EMBL/GenBank/DDBJ databases">
        <authorList>
            <person name="Oliw E.H."/>
        </authorList>
    </citation>
    <scope>NUCLEOTIDE SEQUENCE [LARGE SCALE GENOMIC DNA]</scope>
    <source>
        <strain evidence="2">LMG 22029</strain>
    </source>
</reference>
<dbReference type="Pfam" id="PF02627">
    <property type="entry name" value="CMD"/>
    <property type="match status" value="1"/>
</dbReference>
<accession>A0A158GRT8</accession>
<evidence type="ECO:0000313" key="2">
    <source>
        <dbReference type="EMBL" id="SAL34551.1"/>
    </source>
</evidence>
<dbReference type="PANTHER" id="PTHR33570">
    <property type="entry name" value="4-CARBOXYMUCONOLACTONE DECARBOXYLASE FAMILY PROTEIN"/>
    <property type="match status" value="1"/>
</dbReference>
<dbReference type="InterPro" id="IPR029032">
    <property type="entry name" value="AhpD-like"/>
</dbReference>
<organism evidence="2 3">
    <name type="scientific">Caballeronia sordidicola</name>
    <name type="common">Burkholderia sordidicola</name>
    <dbReference type="NCBI Taxonomy" id="196367"/>
    <lineage>
        <taxon>Bacteria</taxon>
        <taxon>Pseudomonadati</taxon>
        <taxon>Pseudomonadota</taxon>
        <taxon>Betaproteobacteria</taxon>
        <taxon>Burkholderiales</taxon>
        <taxon>Burkholderiaceae</taxon>
        <taxon>Caballeronia</taxon>
    </lineage>
</organism>
<gene>
    <name evidence="2" type="ORF">AWB64_03365</name>
</gene>
<evidence type="ECO:0000313" key="3">
    <source>
        <dbReference type="Proteomes" id="UP000054893"/>
    </source>
</evidence>
<dbReference type="RefSeq" id="WP_060856565.1">
    <property type="nucleotide sequence ID" value="NZ_FCOC02000009.1"/>
</dbReference>
<dbReference type="SUPFAM" id="SSF69118">
    <property type="entry name" value="AhpD-like"/>
    <property type="match status" value="1"/>
</dbReference>
<dbReference type="PANTHER" id="PTHR33570:SF2">
    <property type="entry name" value="CARBOXYMUCONOLACTONE DECARBOXYLASE-LIKE DOMAIN-CONTAINING PROTEIN"/>
    <property type="match status" value="1"/>
</dbReference>
<dbReference type="InterPro" id="IPR003779">
    <property type="entry name" value="CMD-like"/>
</dbReference>
<protein>
    <submittedName>
        <fullName evidence="2">Carboxymuconolactone decarboxylase</fullName>
    </submittedName>
</protein>
<dbReference type="Proteomes" id="UP000054893">
    <property type="component" value="Unassembled WGS sequence"/>
</dbReference>
<dbReference type="OrthoDB" id="9801400at2"/>
<dbReference type="InterPro" id="IPR052512">
    <property type="entry name" value="4CMD/NDH-1_regulator"/>
</dbReference>
<feature type="domain" description="Carboxymuconolactone decarboxylase-like" evidence="1">
    <location>
        <begin position="37"/>
        <end position="117"/>
    </location>
</feature>
<sequence>MDSNERFEKGFENRKEVLGAEHVEKSWAAADDFNRPMQKLVTEYCWGEIWGDETLSFKTRSIVNLAMLTAMSQHHELAVHVKGALRNGVTKQEIRAVLMQASVYCGAPLALAAFRVAGDAIKAYETGHEKK</sequence>
<dbReference type="EMBL" id="FCOC02000009">
    <property type="protein sequence ID" value="SAL34551.1"/>
    <property type="molecule type" value="Genomic_DNA"/>
</dbReference>
<dbReference type="AlphaFoldDB" id="A0A158GRT8"/>
<name>A0A158GRT8_CABSO</name>
<dbReference type="Gene3D" id="1.20.1290.10">
    <property type="entry name" value="AhpD-like"/>
    <property type="match status" value="1"/>
</dbReference>
<dbReference type="GO" id="GO:0051920">
    <property type="term" value="F:peroxiredoxin activity"/>
    <property type="evidence" value="ECO:0007669"/>
    <property type="project" value="InterPro"/>
</dbReference>